<evidence type="ECO:0000313" key="2">
    <source>
        <dbReference type="Proteomes" id="UP001140979"/>
    </source>
</evidence>
<dbReference type="AlphaFoldDB" id="A0A9X4IRB0"/>
<dbReference type="RefSeq" id="WP_274683804.1">
    <property type="nucleotide sequence ID" value="NZ_JAKNAW010000005.1"/>
</dbReference>
<dbReference type="Proteomes" id="UP001140979">
    <property type="component" value="Unassembled WGS sequence"/>
</dbReference>
<proteinExistence type="predicted"/>
<protein>
    <submittedName>
        <fullName evidence="1">Uncharacterized protein</fullName>
    </submittedName>
</protein>
<reference evidence="1" key="1">
    <citation type="submission" date="2022-02" db="EMBL/GenBank/DDBJ databases">
        <title>Emergence and expansion in Europe of a Vibrio aestuarianus clonal complex pathogenic for oysters.</title>
        <authorList>
            <person name="Mesnil A."/>
            <person name="Travers M.-A."/>
        </authorList>
    </citation>
    <scope>NUCLEOTIDE SEQUENCE</scope>
    <source>
        <strain evidence="1">19_064_11T1</strain>
    </source>
</reference>
<organism evidence="1 2">
    <name type="scientific">Vibrio aestuarianus</name>
    <dbReference type="NCBI Taxonomy" id="28171"/>
    <lineage>
        <taxon>Bacteria</taxon>
        <taxon>Pseudomonadati</taxon>
        <taxon>Pseudomonadota</taxon>
        <taxon>Gammaproteobacteria</taxon>
        <taxon>Vibrionales</taxon>
        <taxon>Vibrionaceae</taxon>
        <taxon>Vibrio</taxon>
    </lineage>
</organism>
<accession>A0A9X4IRB0</accession>
<gene>
    <name evidence="1" type="ORF">L9W94_17545</name>
</gene>
<dbReference type="EMBL" id="JAKNBA010000044">
    <property type="protein sequence ID" value="MDE1243911.1"/>
    <property type="molecule type" value="Genomic_DNA"/>
</dbReference>
<comment type="caution">
    <text evidence="1">The sequence shown here is derived from an EMBL/GenBank/DDBJ whole genome shotgun (WGS) entry which is preliminary data.</text>
</comment>
<evidence type="ECO:0000313" key="1">
    <source>
        <dbReference type="EMBL" id="MDE1243911.1"/>
    </source>
</evidence>
<name>A0A9X4IRB0_9VIBR</name>
<sequence>MKKITSPLSVEQFNALKSGFVKQGTSFSRWCLEHGFNRANTKSAILGSWNGPKACELRTKAIIASGMYDELI</sequence>